<dbReference type="PANTHER" id="PTHR10039">
    <property type="entry name" value="AMELOGENIN"/>
    <property type="match status" value="1"/>
</dbReference>
<protein>
    <recommendedName>
        <fullName evidence="3">NACHT domain-containing protein</fullName>
    </recommendedName>
</protein>
<sequence length="337" mass="38404">MINEGDFDNPQEIPNVFILDGLNECTDPKSQREILKTLKVAAEQLHYPLLFLIFSREDKPIRDFFNKSSMRRMSNRIILNEKYHPDADIRIYLQSKFNDIALNHPAGAHLPLPWPSGEDIDRLVEKSSGQFIYASTVIEFIESHHHSPEERLNIVFGLAPTPDKDTPFTELDALYRQIFHSVPNFNVKDILEVLAVFFLADAECVEKSPRGIERFLSLSPGRVRILLGDLHSAVGLPEEDDGPIGVFHASLIDFLLDCTRSGEYYIDVKAAHASITRRLLMSIMEGKGFPSYHPIFMYYSDPYFSKLNHPFPRTARLLLSLSEVGLNPRAPPQSLRI</sequence>
<proteinExistence type="predicted"/>
<dbReference type="Proteomes" id="UP000053424">
    <property type="component" value="Unassembled WGS sequence"/>
</dbReference>
<dbReference type="HOGENOM" id="CLU_000288_6_10_1"/>
<accession>A0A0C3CT68</accession>
<reference evidence="1 2" key="1">
    <citation type="submission" date="2014-04" db="EMBL/GenBank/DDBJ databases">
        <authorList>
            <consortium name="DOE Joint Genome Institute"/>
            <person name="Kuo A."/>
            <person name="Gay G."/>
            <person name="Dore J."/>
            <person name="Kohler A."/>
            <person name="Nagy L.G."/>
            <person name="Floudas D."/>
            <person name="Copeland A."/>
            <person name="Barry K.W."/>
            <person name="Cichocki N."/>
            <person name="Veneault-Fourrey C."/>
            <person name="LaButti K."/>
            <person name="Lindquist E.A."/>
            <person name="Lipzen A."/>
            <person name="Lundell T."/>
            <person name="Morin E."/>
            <person name="Murat C."/>
            <person name="Sun H."/>
            <person name="Tunlid A."/>
            <person name="Henrissat B."/>
            <person name="Grigoriev I.V."/>
            <person name="Hibbett D.S."/>
            <person name="Martin F."/>
            <person name="Nordberg H.P."/>
            <person name="Cantor M.N."/>
            <person name="Hua S.X."/>
        </authorList>
    </citation>
    <scope>NUCLEOTIDE SEQUENCE [LARGE SCALE GENOMIC DNA]</scope>
    <source>
        <strain evidence="2">h7</strain>
    </source>
</reference>
<gene>
    <name evidence="1" type="ORF">M413DRAFT_269136</name>
</gene>
<evidence type="ECO:0000313" key="2">
    <source>
        <dbReference type="Proteomes" id="UP000053424"/>
    </source>
</evidence>
<keyword evidence="2" id="KW-1185">Reference proteome</keyword>
<dbReference type="EMBL" id="KN831770">
    <property type="protein sequence ID" value="KIM47081.1"/>
    <property type="molecule type" value="Genomic_DNA"/>
</dbReference>
<evidence type="ECO:0000313" key="1">
    <source>
        <dbReference type="EMBL" id="KIM47081.1"/>
    </source>
</evidence>
<organism evidence="1 2">
    <name type="scientific">Hebeloma cylindrosporum</name>
    <dbReference type="NCBI Taxonomy" id="76867"/>
    <lineage>
        <taxon>Eukaryota</taxon>
        <taxon>Fungi</taxon>
        <taxon>Dikarya</taxon>
        <taxon>Basidiomycota</taxon>
        <taxon>Agaricomycotina</taxon>
        <taxon>Agaricomycetes</taxon>
        <taxon>Agaricomycetidae</taxon>
        <taxon>Agaricales</taxon>
        <taxon>Agaricineae</taxon>
        <taxon>Hymenogastraceae</taxon>
        <taxon>Hebeloma</taxon>
    </lineage>
</organism>
<evidence type="ECO:0008006" key="3">
    <source>
        <dbReference type="Google" id="ProtNLM"/>
    </source>
</evidence>
<dbReference type="PANTHER" id="PTHR10039:SF14">
    <property type="entry name" value="NACHT DOMAIN-CONTAINING PROTEIN"/>
    <property type="match status" value="1"/>
</dbReference>
<dbReference type="STRING" id="686832.A0A0C3CT68"/>
<name>A0A0C3CT68_HEBCY</name>
<dbReference type="AlphaFoldDB" id="A0A0C3CT68"/>
<dbReference type="OrthoDB" id="3262196at2759"/>
<reference evidence="2" key="2">
    <citation type="submission" date="2015-01" db="EMBL/GenBank/DDBJ databases">
        <title>Evolutionary Origins and Diversification of the Mycorrhizal Mutualists.</title>
        <authorList>
            <consortium name="DOE Joint Genome Institute"/>
            <consortium name="Mycorrhizal Genomics Consortium"/>
            <person name="Kohler A."/>
            <person name="Kuo A."/>
            <person name="Nagy L.G."/>
            <person name="Floudas D."/>
            <person name="Copeland A."/>
            <person name="Barry K.W."/>
            <person name="Cichocki N."/>
            <person name="Veneault-Fourrey C."/>
            <person name="LaButti K."/>
            <person name="Lindquist E.A."/>
            <person name="Lipzen A."/>
            <person name="Lundell T."/>
            <person name="Morin E."/>
            <person name="Murat C."/>
            <person name="Riley R."/>
            <person name="Ohm R."/>
            <person name="Sun H."/>
            <person name="Tunlid A."/>
            <person name="Henrissat B."/>
            <person name="Grigoriev I.V."/>
            <person name="Hibbett D.S."/>
            <person name="Martin F."/>
        </authorList>
    </citation>
    <scope>NUCLEOTIDE SEQUENCE [LARGE SCALE GENOMIC DNA]</scope>
    <source>
        <strain evidence="2">h7</strain>
    </source>
</reference>